<feature type="region of interest" description="Disordered" evidence="1">
    <location>
        <begin position="1"/>
        <end position="34"/>
    </location>
</feature>
<protein>
    <submittedName>
        <fullName evidence="3">Uncharacterized protein</fullName>
    </submittedName>
</protein>
<reference evidence="3" key="1">
    <citation type="submission" date="2023-10" db="EMBL/GenBank/DDBJ databases">
        <authorList>
            <person name="Chen Y."/>
            <person name="Shah S."/>
            <person name="Dougan E. K."/>
            <person name="Thang M."/>
            <person name="Chan C."/>
        </authorList>
    </citation>
    <scope>NUCLEOTIDE SEQUENCE [LARGE SCALE GENOMIC DNA]</scope>
</reference>
<feature type="region of interest" description="Disordered" evidence="1">
    <location>
        <begin position="186"/>
        <end position="244"/>
    </location>
</feature>
<keyword evidence="4" id="KW-1185">Reference proteome</keyword>
<feature type="compositionally biased region" description="Low complexity" evidence="1">
    <location>
        <begin position="205"/>
        <end position="215"/>
    </location>
</feature>
<name>A0ABN9X2P1_9DINO</name>
<feature type="region of interest" description="Disordered" evidence="1">
    <location>
        <begin position="99"/>
        <end position="126"/>
    </location>
</feature>
<accession>A0ABN9X2P1</accession>
<evidence type="ECO:0000256" key="2">
    <source>
        <dbReference type="SAM" id="Phobius"/>
    </source>
</evidence>
<comment type="caution">
    <text evidence="3">The sequence shown here is derived from an EMBL/GenBank/DDBJ whole genome shotgun (WGS) entry which is preliminary data.</text>
</comment>
<gene>
    <name evidence="3" type="ORF">PCOR1329_LOCUS72817</name>
</gene>
<feature type="non-terminal residue" evidence="3">
    <location>
        <position position="400"/>
    </location>
</feature>
<feature type="region of interest" description="Disordered" evidence="1">
    <location>
        <begin position="267"/>
        <end position="309"/>
    </location>
</feature>
<keyword evidence="2" id="KW-0812">Transmembrane</keyword>
<evidence type="ECO:0000313" key="3">
    <source>
        <dbReference type="EMBL" id="CAK0893500.1"/>
    </source>
</evidence>
<keyword evidence="2" id="KW-0472">Membrane</keyword>
<organism evidence="3 4">
    <name type="scientific">Prorocentrum cordatum</name>
    <dbReference type="NCBI Taxonomy" id="2364126"/>
    <lineage>
        <taxon>Eukaryota</taxon>
        <taxon>Sar</taxon>
        <taxon>Alveolata</taxon>
        <taxon>Dinophyceae</taxon>
        <taxon>Prorocentrales</taxon>
        <taxon>Prorocentraceae</taxon>
        <taxon>Prorocentrum</taxon>
    </lineage>
</organism>
<proteinExistence type="predicted"/>
<dbReference type="EMBL" id="CAUYUJ010019760">
    <property type="protein sequence ID" value="CAK0893500.1"/>
    <property type="molecule type" value="Genomic_DNA"/>
</dbReference>
<dbReference type="Proteomes" id="UP001189429">
    <property type="component" value="Unassembled WGS sequence"/>
</dbReference>
<feature type="transmembrane region" description="Helical" evidence="2">
    <location>
        <begin position="39"/>
        <end position="58"/>
    </location>
</feature>
<keyword evidence="2" id="KW-1133">Transmembrane helix</keyword>
<sequence length="400" mass="43477">MPADSATCSLVEEESERAELVRPGRGGAARAPGAGPRRAAAALAVLLVAGAAAAAVAARRGRLGGAAGRAAATAGDALGLAQQKKGHVEEIEEITGKAEEDPCRNRKGQAGRRLKSKTRAHEVEEKTEIEKLLAQEKADIESEEDPCKLPEEAVLKVQRIIDEEMEGAEFAAHEKEVKYLKEELNKLRGSSKKPHTKIANGTGNSTAKNGSTAKASSKKKAPNITRGREPPPASNCSDADEDCRQTQCCSDPGRQCYPRERVVGELPGGMRPRRTRPLRPGFRGLDVRGVRQPHGRRGGRSGEMPRRRRQLHDEPMLQGSRLRLLHQERNVRNVPAGVHPWVSVLRPGQRGPVELPPGWAGHALYDRRLGGGELLRGGGRLQPDEVLLDRRLHVLRDERG</sequence>
<feature type="compositionally biased region" description="Basic residues" evidence="1">
    <location>
        <begin position="105"/>
        <end position="118"/>
    </location>
</feature>
<evidence type="ECO:0000313" key="4">
    <source>
        <dbReference type="Proteomes" id="UP001189429"/>
    </source>
</evidence>
<evidence type="ECO:0000256" key="1">
    <source>
        <dbReference type="SAM" id="MobiDB-lite"/>
    </source>
</evidence>